<dbReference type="Proteomes" id="UP001162131">
    <property type="component" value="Unassembled WGS sequence"/>
</dbReference>
<comment type="caution">
    <text evidence="3">The sequence shown here is derived from an EMBL/GenBank/DDBJ whole genome shotgun (WGS) entry which is preliminary data.</text>
</comment>
<feature type="region of interest" description="Disordered" evidence="2">
    <location>
        <begin position="136"/>
        <end position="173"/>
    </location>
</feature>
<feature type="compositionally biased region" description="Basic and acidic residues" evidence="2">
    <location>
        <begin position="475"/>
        <end position="513"/>
    </location>
</feature>
<evidence type="ECO:0000256" key="2">
    <source>
        <dbReference type="SAM" id="MobiDB-lite"/>
    </source>
</evidence>
<evidence type="ECO:0000256" key="1">
    <source>
        <dbReference type="SAM" id="Coils"/>
    </source>
</evidence>
<reference evidence="3" key="1">
    <citation type="submission" date="2021-09" db="EMBL/GenBank/DDBJ databases">
        <authorList>
            <consortium name="AG Swart"/>
            <person name="Singh M."/>
            <person name="Singh A."/>
            <person name="Seah K."/>
            <person name="Emmerich C."/>
        </authorList>
    </citation>
    <scope>NUCLEOTIDE SEQUENCE</scope>
    <source>
        <strain evidence="3">ATCC30299</strain>
    </source>
</reference>
<evidence type="ECO:0000313" key="3">
    <source>
        <dbReference type="EMBL" id="CAG9324621.1"/>
    </source>
</evidence>
<accession>A0AAU9JG60</accession>
<dbReference type="EMBL" id="CAJZBQ010000036">
    <property type="protein sequence ID" value="CAG9324621.1"/>
    <property type="molecule type" value="Genomic_DNA"/>
</dbReference>
<dbReference type="AlphaFoldDB" id="A0AAU9JG60"/>
<organism evidence="3 4">
    <name type="scientific">Blepharisma stoltei</name>
    <dbReference type="NCBI Taxonomy" id="1481888"/>
    <lineage>
        <taxon>Eukaryota</taxon>
        <taxon>Sar</taxon>
        <taxon>Alveolata</taxon>
        <taxon>Ciliophora</taxon>
        <taxon>Postciliodesmatophora</taxon>
        <taxon>Heterotrichea</taxon>
        <taxon>Heterotrichida</taxon>
        <taxon>Blepharismidae</taxon>
        <taxon>Blepharisma</taxon>
    </lineage>
</organism>
<feature type="coiled-coil region" evidence="1">
    <location>
        <begin position="92"/>
        <end position="119"/>
    </location>
</feature>
<proteinExistence type="predicted"/>
<keyword evidence="4" id="KW-1185">Reference proteome</keyword>
<feature type="region of interest" description="Disordered" evidence="2">
    <location>
        <begin position="473"/>
        <end position="550"/>
    </location>
</feature>
<name>A0AAU9JG60_9CILI</name>
<sequence>MFSIDSVSWGRGMKFASIGVKTSVRVDNVSLPLEPSEKVDTRTNVPLSHCRPLSVSGSIEALPPAGESAAREEHNAWQRQQEKEEKLKNFQLRTQEIVKQRLKCEKEELKQELEWKAKKFNAIRAYCVEKKVGVSADHLQKKSKPTESKTKQKTEKSMEKREKREKQAREEEKVPEYEIYEEVREDEKPAEQEIEQVEMEIALDQEKYEAEPPRSFKSDFSGYKKQPLNIQQMGVEENFDIVQDNPPQIHYDEGVEQAPFLNEYKQLQFNMFSIPEEEVEKVQDEEEYRNAKKGRFDKVFQKLESEYENPKEYLKNEVYAQEIEERNDQIEEDREEEYENHSLEKKQTRLCFSDEPLPQMVSLVLQNSRAALKAMGAHIIHSLKDHETAQVQAKVTAKSRSSKDEMLRKTWDQPLFDDHALEVALVRKIAEIQEHHAASMMKPRAKSAGPRVAWGTPLVSELSKKVQFARSFALNKERNREKKSETSPDIGRRSQTPSKEERTRYMRVDDRKKSFGPKLPAEDRPRSRSPLRAKSTPGISPGRSKSNLRNQKLAEKVEQLAADVKEGAKLEPPPINYSKRHLDSIKYITALKRVVRDQLKEKFSELIPAVCTCGSMNRVKNLNHPVMCANNCPFYKRQQEFQRASTEMIQSFKQSQWGK</sequence>
<evidence type="ECO:0000313" key="4">
    <source>
        <dbReference type="Proteomes" id="UP001162131"/>
    </source>
</evidence>
<gene>
    <name evidence="3" type="ORF">BSTOLATCC_MIC36407</name>
</gene>
<protein>
    <submittedName>
        <fullName evidence="3">Uncharacterized protein</fullName>
    </submittedName>
</protein>
<keyword evidence="1" id="KW-0175">Coiled coil</keyword>